<evidence type="ECO:0000313" key="3">
    <source>
        <dbReference type="Proteomes" id="UP000240429"/>
    </source>
</evidence>
<gene>
    <name evidence="2" type="ORF">C6Y14_25910</name>
</gene>
<dbReference type="Proteomes" id="UP000240429">
    <property type="component" value="Unassembled WGS sequence"/>
</dbReference>
<dbReference type="AlphaFoldDB" id="A0A2P8Q2V9"/>
<feature type="domain" description="Microcin J25-processing protein McjB C-terminal" evidence="1">
    <location>
        <begin position="27"/>
        <end position="132"/>
    </location>
</feature>
<dbReference type="InterPro" id="IPR053521">
    <property type="entry name" value="McjB-like"/>
</dbReference>
<name>A0A2P8Q2V9_9ACTN</name>
<organism evidence="2 3">
    <name type="scientific">Streptomyces dioscori</name>
    <dbReference type="NCBI Taxonomy" id="2109333"/>
    <lineage>
        <taxon>Bacteria</taxon>
        <taxon>Bacillati</taxon>
        <taxon>Actinomycetota</taxon>
        <taxon>Actinomycetes</taxon>
        <taxon>Kitasatosporales</taxon>
        <taxon>Streptomycetaceae</taxon>
        <taxon>Streptomyces</taxon>
        <taxon>Streptomyces aurantiacus group</taxon>
    </lineage>
</organism>
<keyword evidence="3" id="KW-1185">Reference proteome</keyword>
<sequence length="143" mass="15577">MSMSVASGDSTQLTWHRHLTARAAAGTARLLIRLPPRRLRRFLEVTGAGTRPATEEQALAARAAVVTVSSRCAGQGCLQRSVATVLLCQLRGVRPDWCTGVRTQPFIAHAWVEVGGKPVGESDDVRLFHTLMSVRRPVRGLPR</sequence>
<evidence type="ECO:0000259" key="1">
    <source>
        <dbReference type="Pfam" id="PF13471"/>
    </source>
</evidence>
<reference evidence="2 3" key="1">
    <citation type="submission" date="2018-03" db="EMBL/GenBank/DDBJ databases">
        <title>Streptomyces dioscori sp. nov., a novel endophytic actinobacterium isolated from bulbil of Dioscorea bulbifera L.</title>
        <authorList>
            <person name="Zhikuan W."/>
        </authorList>
    </citation>
    <scope>NUCLEOTIDE SEQUENCE [LARGE SCALE GENOMIC DNA]</scope>
    <source>
        <strain evidence="2 3">A217</strain>
    </source>
</reference>
<dbReference type="RefSeq" id="WP_107019213.1">
    <property type="nucleotide sequence ID" value="NZ_KZ679047.1"/>
</dbReference>
<dbReference type="InterPro" id="IPR032708">
    <property type="entry name" value="McjB_C"/>
</dbReference>
<evidence type="ECO:0000313" key="2">
    <source>
        <dbReference type="EMBL" id="PSM40590.1"/>
    </source>
</evidence>
<dbReference type="EMBL" id="PYBJ01000018">
    <property type="protein sequence ID" value="PSM40590.1"/>
    <property type="molecule type" value="Genomic_DNA"/>
</dbReference>
<dbReference type="OrthoDB" id="583768at2"/>
<protein>
    <recommendedName>
        <fullName evidence="1">Microcin J25-processing protein McjB C-terminal domain-containing protein</fullName>
    </recommendedName>
</protein>
<proteinExistence type="predicted"/>
<dbReference type="NCBIfam" id="NF033537">
    <property type="entry name" value="lasso_biosyn_B2"/>
    <property type="match status" value="1"/>
</dbReference>
<dbReference type="Pfam" id="PF13471">
    <property type="entry name" value="Transglut_core3"/>
    <property type="match status" value="1"/>
</dbReference>
<comment type="caution">
    <text evidence="2">The sequence shown here is derived from an EMBL/GenBank/DDBJ whole genome shotgun (WGS) entry which is preliminary data.</text>
</comment>
<accession>A0A2P8Q2V9</accession>